<dbReference type="PANTHER" id="PTHR24031">
    <property type="entry name" value="RNA HELICASE"/>
    <property type="match status" value="1"/>
</dbReference>
<keyword evidence="2 6" id="KW-0378">Hydrolase</keyword>
<sequence length="434" mass="48036">MFRVPFFACRRGRSTFIDCGLAPELCTRLIDKLGISTPTVVQSKSLRAVLEGRHVVVNAETGSGKTLCYLLPSIQALLRISGRQSSPHSLVLVPTPDLAVQVGEVFLSVAGPEVHCSVVYGSSRLSLLPHTHLVVATPTSLMNYDLQRLLRGVQLMALDEADALLTGGQKTATSQLLKMFRNLTGRGELARQVIVAAATLPGGGPQTAGSLLARWLPRDTVYVTTSLTHHTVSSSHHTFTYITETTPTSRDWPAELKLSQLKRDLEDLHGNQSRILVFVNTQSTAELVYQHLIEMGGVTTPPWWVGQVRQLHGGMSVEERGEVVRGVREGEVRVLVATDLVSRGIDLPDITAVVQFDFPENSAHYLHRAGRTARAGKEGQVLSYMEEKDRDLGQEIRRVLDDRSLSFQEIFSRNKMLRRKIKARKSRQSNTLQH</sequence>
<evidence type="ECO:0000256" key="2">
    <source>
        <dbReference type="ARBA" id="ARBA00022801"/>
    </source>
</evidence>
<reference evidence="9" key="1">
    <citation type="submission" date="2023-03" db="EMBL/GenBank/DDBJ databases">
        <authorList>
            <person name="Steffen K."/>
            <person name="Cardenas P."/>
        </authorList>
    </citation>
    <scope>NUCLEOTIDE SEQUENCE</scope>
</reference>
<keyword evidence="10" id="KW-1185">Reference proteome</keyword>
<name>A0AA35RRQ3_GEOBA</name>
<evidence type="ECO:0000313" key="10">
    <source>
        <dbReference type="Proteomes" id="UP001174909"/>
    </source>
</evidence>
<dbReference type="SMART" id="SM00490">
    <property type="entry name" value="HELICc"/>
    <property type="match status" value="1"/>
</dbReference>
<evidence type="ECO:0000256" key="4">
    <source>
        <dbReference type="ARBA" id="ARBA00022840"/>
    </source>
</evidence>
<dbReference type="Proteomes" id="UP001174909">
    <property type="component" value="Unassembled WGS sequence"/>
</dbReference>
<gene>
    <name evidence="9" type="ORF">GBAR_LOCUS9888</name>
</gene>
<accession>A0AA35RRQ3</accession>
<comment type="domain">
    <text evidence="6">The Q motif is unique to and characteristic of the DEAD box family of RNA helicases and controls ATP binding and hydrolysis.</text>
</comment>
<keyword evidence="5 6" id="KW-0694">RNA-binding</keyword>
<dbReference type="InterPro" id="IPR044742">
    <property type="entry name" value="DEAD/DEAH_RhlB"/>
</dbReference>
<evidence type="ECO:0000256" key="6">
    <source>
        <dbReference type="RuleBase" id="RU365068"/>
    </source>
</evidence>
<dbReference type="InterPro" id="IPR001650">
    <property type="entry name" value="Helicase_C-like"/>
</dbReference>
<dbReference type="Gene3D" id="3.40.50.300">
    <property type="entry name" value="P-loop containing nucleotide triphosphate hydrolases"/>
    <property type="match status" value="2"/>
</dbReference>
<dbReference type="EMBL" id="CASHTH010001490">
    <property type="protein sequence ID" value="CAI8016057.1"/>
    <property type="molecule type" value="Genomic_DNA"/>
</dbReference>
<keyword evidence="3 6" id="KW-0347">Helicase</keyword>
<comment type="catalytic activity">
    <reaction evidence="6">
        <text>ATP + H2O = ADP + phosphate + H(+)</text>
        <dbReference type="Rhea" id="RHEA:13065"/>
        <dbReference type="ChEBI" id="CHEBI:15377"/>
        <dbReference type="ChEBI" id="CHEBI:15378"/>
        <dbReference type="ChEBI" id="CHEBI:30616"/>
        <dbReference type="ChEBI" id="CHEBI:43474"/>
        <dbReference type="ChEBI" id="CHEBI:456216"/>
        <dbReference type="EC" id="3.6.4.13"/>
    </reaction>
</comment>
<comment type="function">
    <text evidence="6">RNA helicase.</text>
</comment>
<dbReference type="GO" id="GO:0003723">
    <property type="term" value="F:RNA binding"/>
    <property type="evidence" value="ECO:0007669"/>
    <property type="project" value="UniProtKB-UniRule"/>
</dbReference>
<dbReference type="InterPro" id="IPR011545">
    <property type="entry name" value="DEAD/DEAH_box_helicase_dom"/>
</dbReference>
<dbReference type="GO" id="GO:0016787">
    <property type="term" value="F:hydrolase activity"/>
    <property type="evidence" value="ECO:0007669"/>
    <property type="project" value="UniProtKB-KW"/>
</dbReference>
<evidence type="ECO:0000256" key="5">
    <source>
        <dbReference type="ARBA" id="ARBA00022884"/>
    </source>
</evidence>
<dbReference type="Pfam" id="PF00271">
    <property type="entry name" value="Helicase_C"/>
    <property type="match status" value="1"/>
</dbReference>
<dbReference type="AlphaFoldDB" id="A0AA35RRQ3"/>
<dbReference type="InterPro" id="IPR014001">
    <property type="entry name" value="Helicase_ATP-bd"/>
</dbReference>
<keyword evidence="1 6" id="KW-0547">Nucleotide-binding</keyword>
<keyword evidence="4 6" id="KW-0067">ATP-binding</keyword>
<evidence type="ECO:0000259" key="7">
    <source>
        <dbReference type="PROSITE" id="PS51192"/>
    </source>
</evidence>
<protein>
    <recommendedName>
        <fullName evidence="6">ATP-dependent RNA helicase</fullName>
        <ecNumber evidence="6">3.6.4.13</ecNumber>
    </recommendedName>
</protein>
<comment type="caution">
    <text evidence="9">The sequence shown here is derived from an EMBL/GenBank/DDBJ whole genome shotgun (WGS) entry which is preliminary data.</text>
</comment>
<evidence type="ECO:0000256" key="3">
    <source>
        <dbReference type="ARBA" id="ARBA00022806"/>
    </source>
</evidence>
<dbReference type="PROSITE" id="PS51194">
    <property type="entry name" value="HELICASE_CTER"/>
    <property type="match status" value="1"/>
</dbReference>
<feature type="domain" description="Helicase ATP-binding" evidence="7">
    <location>
        <begin position="46"/>
        <end position="218"/>
    </location>
</feature>
<organism evidence="9 10">
    <name type="scientific">Geodia barretti</name>
    <name type="common">Barrett's horny sponge</name>
    <dbReference type="NCBI Taxonomy" id="519541"/>
    <lineage>
        <taxon>Eukaryota</taxon>
        <taxon>Metazoa</taxon>
        <taxon>Porifera</taxon>
        <taxon>Demospongiae</taxon>
        <taxon>Heteroscleromorpha</taxon>
        <taxon>Tetractinellida</taxon>
        <taxon>Astrophorina</taxon>
        <taxon>Geodiidae</taxon>
        <taxon>Geodia</taxon>
    </lineage>
</organism>
<dbReference type="InterPro" id="IPR027417">
    <property type="entry name" value="P-loop_NTPase"/>
</dbReference>
<comment type="similarity">
    <text evidence="6">Belongs to the DEAD box helicase family.</text>
</comment>
<evidence type="ECO:0000259" key="8">
    <source>
        <dbReference type="PROSITE" id="PS51194"/>
    </source>
</evidence>
<dbReference type="Pfam" id="PF00270">
    <property type="entry name" value="DEAD"/>
    <property type="match status" value="1"/>
</dbReference>
<dbReference type="SMART" id="SM00487">
    <property type="entry name" value="DEXDc"/>
    <property type="match status" value="1"/>
</dbReference>
<evidence type="ECO:0000256" key="1">
    <source>
        <dbReference type="ARBA" id="ARBA00022741"/>
    </source>
</evidence>
<dbReference type="CDD" id="cd00268">
    <property type="entry name" value="DEADc"/>
    <property type="match status" value="1"/>
</dbReference>
<proteinExistence type="inferred from homology"/>
<dbReference type="SUPFAM" id="SSF52540">
    <property type="entry name" value="P-loop containing nucleoside triphosphate hydrolases"/>
    <property type="match status" value="1"/>
</dbReference>
<feature type="domain" description="Helicase C-terminal" evidence="8">
    <location>
        <begin position="260"/>
        <end position="418"/>
    </location>
</feature>
<dbReference type="CDD" id="cd18787">
    <property type="entry name" value="SF2_C_DEAD"/>
    <property type="match status" value="1"/>
</dbReference>
<dbReference type="PROSITE" id="PS51192">
    <property type="entry name" value="HELICASE_ATP_BIND_1"/>
    <property type="match status" value="1"/>
</dbReference>
<dbReference type="EC" id="3.6.4.13" evidence="6"/>
<evidence type="ECO:0000313" key="9">
    <source>
        <dbReference type="EMBL" id="CAI8016057.1"/>
    </source>
</evidence>
<dbReference type="GO" id="GO:0005524">
    <property type="term" value="F:ATP binding"/>
    <property type="evidence" value="ECO:0007669"/>
    <property type="project" value="UniProtKB-UniRule"/>
</dbReference>
<dbReference type="GO" id="GO:0003724">
    <property type="term" value="F:RNA helicase activity"/>
    <property type="evidence" value="ECO:0007669"/>
    <property type="project" value="UniProtKB-EC"/>
</dbReference>